<keyword evidence="2" id="KW-1185">Reference proteome</keyword>
<name>A0AC61S5F8_9BACT</name>
<proteinExistence type="predicted"/>
<accession>A0AC61S5F8</accession>
<evidence type="ECO:0000313" key="1">
    <source>
        <dbReference type="EMBL" id="THG47943.1"/>
    </source>
</evidence>
<organism evidence="1 2">
    <name type="scientific">Muribaculum caecicola</name>
    <dbReference type="NCBI Taxonomy" id="3038144"/>
    <lineage>
        <taxon>Bacteria</taxon>
        <taxon>Pseudomonadati</taxon>
        <taxon>Bacteroidota</taxon>
        <taxon>Bacteroidia</taxon>
        <taxon>Bacteroidales</taxon>
        <taxon>Muribaculaceae</taxon>
        <taxon>Muribaculum</taxon>
    </lineage>
</organism>
<reference evidence="1" key="1">
    <citation type="submission" date="2019-04" db="EMBL/GenBank/DDBJ databases">
        <title>Microbes associate with the intestines of laboratory mice.</title>
        <authorList>
            <person name="Navarre W."/>
            <person name="Wong E."/>
            <person name="Huang K.C."/>
            <person name="Tropini C."/>
            <person name="Ng K."/>
            <person name="Yu B."/>
        </authorList>
    </citation>
    <scope>NUCLEOTIDE SEQUENCE</scope>
    <source>
        <strain evidence="1">NM86_A22</strain>
    </source>
</reference>
<dbReference type="Proteomes" id="UP000305401">
    <property type="component" value="Unassembled WGS sequence"/>
</dbReference>
<comment type="caution">
    <text evidence="1">The sequence shown here is derived from an EMBL/GenBank/DDBJ whole genome shotgun (WGS) entry which is preliminary data.</text>
</comment>
<dbReference type="EMBL" id="SSTG01000092">
    <property type="protein sequence ID" value="THG47943.1"/>
    <property type="molecule type" value="Genomic_DNA"/>
</dbReference>
<protein>
    <submittedName>
        <fullName evidence="1">Uncharacterized protein</fullName>
    </submittedName>
</protein>
<gene>
    <name evidence="1" type="ORF">E5990_07530</name>
</gene>
<evidence type="ECO:0000313" key="2">
    <source>
        <dbReference type="Proteomes" id="UP000305401"/>
    </source>
</evidence>
<sequence>MHTDAVKKVSRKLPGFVVRRRGLVGFAIGIVALLLLSVAFFWPDAMEGNVLMQHDTQQGLAIGSEARAYADSTGVMPGWTNSLFSGMPTFQITPSYPSGKLIKAVETAYRLWLPEPAGLLFIMMLGFFILMLSMGVRWPLALTGAVAYGFSSYFVIIIGAGHIWKFVTLAYVPPTIAGMVLAYRGRYLAGGALAALFAMFQIAGNHIQMSYYFLLAVIGFVVAYGIILWRQGQLLRWVKATAVLMVAAIAAIAANSPSLYNTYEYSKETMRGRHSDLSSASSAGAVTSSGGLDKEYITAWSYGKDETFTLLIPNVKGGATIKPEKGRNSFLTLADTRAAGQMSSAGKLSAEQAQALGQIPQYFGDQPMTNGPVYVGALVLALFFLGCIIVKGPVKWMLVVITVVSIALSWGHNMMWLTDFMIDYVPMYNKFRTVASILVVAEFAIPVLAVLALKELTDRPDYWRQNFMRPLLCSFGLCLVVCLAGIVVPEVFGHFLSEQEAMAYGQLLTQEPYASLFAAVQKVRMSMISADALRSFAFIALGGILIWAYMKGKIRALAFSLLLLALVTVDLFSADKRYLDTESFVPRALVQENPFPPTKADLAIMADTDPNYRVMDIPRFNDAAPSYRHKTIGGYHAAKLTRYQDLIDRHLSHFTTGNVSPADMQVLNMLNARYIVTDAETVYPNPDALGNVWLVDTVLFVGDADAEMNALSVITPATEAVANRKFANALGAKFVPHAEGDTVYATAYAPDRLSYRSHTADGGVAVFSEVYFPWGWTATVDGSEVPIARVNYLLRALRLPAGDHEIVFTFSPRSIKVTTTIAYVAIALIYISVLLLALAAAFTLTRPEKQ</sequence>